<evidence type="ECO:0000313" key="3">
    <source>
        <dbReference type="Proteomes" id="UP001333818"/>
    </source>
</evidence>
<evidence type="ECO:0000259" key="1">
    <source>
        <dbReference type="Pfam" id="PF01979"/>
    </source>
</evidence>
<evidence type="ECO:0000313" key="2">
    <source>
        <dbReference type="EMBL" id="MEE3715181.1"/>
    </source>
</evidence>
<dbReference type="AlphaFoldDB" id="A0AAW9PSP6"/>
<dbReference type="SUPFAM" id="SSF51556">
    <property type="entry name" value="Metallo-dependent hydrolases"/>
    <property type="match status" value="1"/>
</dbReference>
<accession>A0AAW9PSP6</accession>
<dbReference type="InterPro" id="IPR032466">
    <property type="entry name" value="Metal_Hydrolase"/>
</dbReference>
<dbReference type="GO" id="GO:0016810">
    <property type="term" value="F:hydrolase activity, acting on carbon-nitrogen (but not peptide) bonds"/>
    <property type="evidence" value="ECO:0007669"/>
    <property type="project" value="InterPro"/>
</dbReference>
<comment type="caution">
    <text evidence="2">The sequence shown here is derived from an EMBL/GenBank/DDBJ whole genome shotgun (WGS) entry which is preliminary data.</text>
</comment>
<dbReference type="PANTHER" id="PTHR43135">
    <property type="entry name" value="ALPHA-D-RIBOSE 1-METHYLPHOSPHONATE 5-TRIPHOSPHATE DIPHOSPHATASE"/>
    <property type="match status" value="1"/>
</dbReference>
<dbReference type="InterPro" id="IPR011059">
    <property type="entry name" value="Metal-dep_hydrolase_composite"/>
</dbReference>
<dbReference type="Gene3D" id="3.20.20.140">
    <property type="entry name" value="Metal-dependent hydrolases"/>
    <property type="match status" value="1"/>
</dbReference>
<dbReference type="InterPro" id="IPR051781">
    <property type="entry name" value="Metallo-dep_Hydrolase"/>
</dbReference>
<reference evidence="2" key="1">
    <citation type="submission" date="2024-01" db="EMBL/GenBank/DDBJ databases">
        <title>Bank of Algae and Cyanobacteria of the Azores (BACA) strain genomes.</title>
        <authorList>
            <person name="Luz R."/>
            <person name="Cordeiro R."/>
            <person name="Fonseca A."/>
            <person name="Goncalves V."/>
        </authorList>
    </citation>
    <scope>NUCLEOTIDE SEQUENCE</scope>
    <source>
        <strain evidence="2">BACA0141</strain>
    </source>
</reference>
<dbReference type="PANTHER" id="PTHR43135:SF3">
    <property type="entry name" value="ALPHA-D-RIBOSE 1-METHYLPHOSPHONATE 5-TRIPHOSPHATE DIPHOSPHATASE"/>
    <property type="match status" value="1"/>
</dbReference>
<dbReference type="CDD" id="cd01299">
    <property type="entry name" value="Met_dep_hydrolase_A"/>
    <property type="match status" value="1"/>
</dbReference>
<dbReference type="RefSeq" id="WP_330481604.1">
    <property type="nucleotide sequence ID" value="NZ_JAZBJZ010000001.1"/>
</dbReference>
<name>A0AAW9PSP6_9CYAN</name>
<sequence length="461" mass="49767">MRFRFPALFGALVLAIVALIALIGFTQSPAPMNAQTLQPNSILFENVRIFNGISDRLSEPSSVLVVGNKIKTISQNSISPLSDTKRINGDGRVLMPGLIDNHTHLFMAATSKEDLLSPSTTPEIIFKTAQTAAKDMLLRGFTSARDMAGPVFELKKLVDKGAIVGPRIYPSGAMISQTSGHGDFRSLKELPRSATTPLSRGEVYGVGTIADGVDEVLRRTREQLMQGATQIKLAAGGGVSSDYDPLDVSQYTEPEFHAAVEAAANWNTYVTVHAYTPIAIQTAIRAGVKCIEHGQLMDDATAKIMAEKGIWLSMQPFLDDEDAIPSAEGSPNRIKQLQVTNGTDNAYKLAKKYNLKTAWGTDTLFDAKLATRQGAQLAKLVRWYTPAEILKMATSTNAELLALSGPRNPYPGKLGVVEEGALADLLLVNGDPLTNIKLIEDPAKNFVAIVKDGKIYKNALS</sequence>
<feature type="domain" description="Amidohydrolase-related" evidence="1">
    <location>
        <begin position="93"/>
        <end position="454"/>
    </location>
</feature>
<dbReference type="EMBL" id="JAZBJZ010000001">
    <property type="protein sequence ID" value="MEE3715181.1"/>
    <property type="molecule type" value="Genomic_DNA"/>
</dbReference>
<protein>
    <submittedName>
        <fullName evidence="2">Amidohydrolase family protein</fullName>
    </submittedName>
</protein>
<gene>
    <name evidence="2" type="ORF">V2H45_00315</name>
</gene>
<dbReference type="Pfam" id="PF01979">
    <property type="entry name" value="Amidohydro_1"/>
    <property type="match status" value="1"/>
</dbReference>
<dbReference type="InterPro" id="IPR006680">
    <property type="entry name" value="Amidohydro-rel"/>
</dbReference>
<dbReference type="Proteomes" id="UP001333818">
    <property type="component" value="Unassembled WGS sequence"/>
</dbReference>
<proteinExistence type="predicted"/>
<keyword evidence="3" id="KW-1185">Reference proteome</keyword>
<dbReference type="InterPro" id="IPR057744">
    <property type="entry name" value="OTAase-like"/>
</dbReference>
<dbReference type="Gene3D" id="2.30.40.10">
    <property type="entry name" value="Urease, subunit C, domain 1"/>
    <property type="match status" value="1"/>
</dbReference>
<dbReference type="SUPFAM" id="SSF51338">
    <property type="entry name" value="Composite domain of metallo-dependent hydrolases"/>
    <property type="match status" value="2"/>
</dbReference>
<organism evidence="2 3">
    <name type="scientific">Tumidithrix elongata BACA0141</name>
    <dbReference type="NCBI Taxonomy" id="2716417"/>
    <lineage>
        <taxon>Bacteria</taxon>
        <taxon>Bacillati</taxon>
        <taxon>Cyanobacteriota</taxon>
        <taxon>Cyanophyceae</taxon>
        <taxon>Pseudanabaenales</taxon>
        <taxon>Pseudanabaenaceae</taxon>
        <taxon>Tumidithrix</taxon>
        <taxon>Tumidithrix elongata</taxon>
    </lineage>
</organism>